<sequence length="134" mass="13951">MPLSRDNRLSVALLLYLCTLFSVLTCGFHQGQMSAQHLSGAGVVFCNTDGQNLGLDLDSAQQHSGDFKPMCPLCSSVGAGIALNSLGWSLDYQPAIAAIPLPPSHWARPPPRAAWPALNPRASPAASGAAVLSA</sequence>
<gene>
    <name evidence="1" type="ORF">EF096_16360</name>
</gene>
<comment type="caution">
    <text evidence="1">The sequence shown here is derived from an EMBL/GenBank/DDBJ whole genome shotgun (WGS) entry which is preliminary data.</text>
</comment>
<protein>
    <submittedName>
        <fullName evidence="1">DUF2946 domain-containing protein</fullName>
    </submittedName>
</protein>
<name>A0ABX9XHP5_9PSED</name>
<proteinExistence type="predicted"/>
<dbReference type="Pfam" id="PF11162">
    <property type="entry name" value="DUF2946"/>
    <property type="match status" value="1"/>
</dbReference>
<organism evidence="1 2">
    <name type="scientific">Pseudomonas neustonica</name>
    <dbReference type="NCBI Taxonomy" id="2487346"/>
    <lineage>
        <taxon>Bacteria</taxon>
        <taxon>Pseudomonadati</taxon>
        <taxon>Pseudomonadota</taxon>
        <taxon>Gammaproteobacteria</taxon>
        <taxon>Pseudomonadales</taxon>
        <taxon>Pseudomonadaceae</taxon>
        <taxon>Pseudomonas</taxon>
    </lineage>
</organism>
<dbReference type="RefSeq" id="WP_123890855.1">
    <property type="nucleotide sequence ID" value="NZ_RKKU01000025.1"/>
</dbReference>
<accession>A0ABX9XHP5</accession>
<dbReference type="EMBL" id="RKKU01000025">
    <property type="protein sequence ID" value="ROZ82071.1"/>
    <property type="molecule type" value="Genomic_DNA"/>
</dbReference>
<dbReference type="InterPro" id="IPR021333">
    <property type="entry name" value="DUF2946"/>
</dbReference>
<dbReference type="Proteomes" id="UP000275199">
    <property type="component" value="Unassembled WGS sequence"/>
</dbReference>
<keyword evidence="2" id="KW-1185">Reference proteome</keyword>
<evidence type="ECO:0000313" key="1">
    <source>
        <dbReference type="EMBL" id="ROZ82071.1"/>
    </source>
</evidence>
<reference evidence="1 2" key="1">
    <citation type="submission" date="2018-11" db="EMBL/GenBank/DDBJ databases">
        <authorList>
            <person name="Jang G.I."/>
            <person name="Hwang C.Y."/>
        </authorList>
    </citation>
    <scope>NUCLEOTIDE SEQUENCE [LARGE SCALE GENOMIC DNA]</scope>
    <source>
        <strain evidence="1 2">SSM26</strain>
    </source>
</reference>
<evidence type="ECO:0000313" key="2">
    <source>
        <dbReference type="Proteomes" id="UP000275199"/>
    </source>
</evidence>